<name>A0A2N3KU34_9PROT</name>
<proteinExistence type="predicted"/>
<comment type="caution">
    <text evidence="1">The sequence shown here is derived from an EMBL/GenBank/DDBJ whole genome shotgun (WGS) entry which is preliminary data.</text>
</comment>
<dbReference type="OrthoDB" id="1348340at2"/>
<dbReference type="AlphaFoldDB" id="A0A2N3KU34"/>
<evidence type="ECO:0000313" key="2">
    <source>
        <dbReference type="Proteomes" id="UP000233597"/>
    </source>
</evidence>
<protein>
    <submittedName>
        <fullName evidence="1">Uncharacterized protein</fullName>
    </submittedName>
</protein>
<evidence type="ECO:0000313" key="1">
    <source>
        <dbReference type="EMBL" id="PKR54099.1"/>
    </source>
</evidence>
<organism evidence="1 2">
    <name type="scientific">Thalassospira marina</name>
    <dbReference type="NCBI Taxonomy" id="2048283"/>
    <lineage>
        <taxon>Bacteria</taxon>
        <taxon>Pseudomonadati</taxon>
        <taxon>Pseudomonadota</taxon>
        <taxon>Alphaproteobacteria</taxon>
        <taxon>Rhodospirillales</taxon>
        <taxon>Thalassospiraceae</taxon>
        <taxon>Thalassospira</taxon>
    </lineage>
</organism>
<sequence>MDFTLTLNIDPKDLDVINGAQQKVALAKPVGNSAANVIWVAFDPFESNTIQWSEEYWIYASTASTGVNGEKITKLSEVQPGPAMTGSVYTFGQTATFGEPVKNPAIGSGTFAAQNDMPYDKYPSLTFGLSQTAMVNQKIQDRKPISATSVLATQQIQATPFTHVYIWLEGHFESSTIVTDVTGKQSVAKFGGSVTEIEMSYDGKSGLFHQ</sequence>
<dbReference type="EMBL" id="NWTK01000006">
    <property type="protein sequence ID" value="PKR54099.1"/>
    <property type="molecule type" value="Genomic_DNA"/>
</dbReference>
<dbReference type="RefSeq" id="WP_101266488.1">
    <property type="nucleotide sequence ID" value="NZ_NWTK01000006.1"/>
</dbReference>
<accession>A0A2N3KU34</accession>
<reference evidence="1 2" key="1">
    <citation type="submission" date="2017-09" db="EMBL/GenBank/DDBJ databases">
        <title>Biodiversity and function of Thalassospira species in the particle-attached aromatic-hydrocarbon-degrading consortia from the surface seawater of the South China Sea.</title>
        <authorList>
            <person name="Dong C."/>
            <person name="Liu R."/>
            <person name="Shao Z."/>
        </authorList>
    </citation>
    <scope>NUCLEOTIDE SEQUENCE [LARGE SCALE GENOMIC DNA]</scope>
    <source>
        <strain evidence="1 2">CSC1P2</strain>
    </source>
</reference>
<dbReference type="Proteomes" id="UP000233597">
    <property type="component" value="Unassembled WGS sequence"/>
</dbReference>
<gene>
    <name evidence="1" type="ORF">COO20_11160</name>
</gene>